<evidence type="ECO:0000256" key="2">
    <source>
        <dbReference type="SAM" id="MobiDB-lite"/>
    </source>
</evidence>
<accession>A0A812J9M3</accession>
<feature type="signal peptide" evidence="3">
    <location>
        <begin position="1"/>
        <end position="17"/>
    </location>
</feature>
<evidence type="ECO:0000313" key="4">
    <source>
        <dbReference type="EMBL" id="CAE7203607.1"/>
    </source>
</evidence>
<feature type="coiled-coil region" evidence="1">
    <location>
        <begin position="80"/>
        <end position="121"/>
    </location>
</feature>
<keyword evidence="5" id="KW-1185">Reference proteome</keyword>
<reference evidence="4" key="1">
    <citation type="submission" date="2021-02" db="EMBL/GenBank/DDBJ databases">
        <authorList>
            <person name="Dougan E. K."/>
            <person name="Rhodes N."/>
            <person name="Thang M."/>
            <person name="Chan C."/>
        </authorList>
    </citation>
    <scope>NUCLEOTIDE SEQUENCE</scope>
</reference>
<sequence>MKCRWLLLAALAAEAIAITTRSDSSSGGNPIRKVVRMMQKMGEKIEKEAKTEADLYEKFECYCKGTTAELQQSIQQAESNPLSQADIDEKKAEIDSLQQEVTKLKEDRLAEEESLKAAKAQRSKEHDSFVKEVTEEKQVVTTIDKAAEAITGTETAASFLQIADSDGQVSRLLRLLDSDLRLDSSDKRQAAAFLQGDRSAADPGMVVGMLSGIKDETKAEIKTETKTEEESEESFTGVKKSKTVEISTLLNQFERKMKRIGELKVEVVNLERQLSEQGNSLEDDKKMLAELQKSCAKKAEDWEKRQAARQEEQLALQDTIKILNSDESLDTFRKRSTSLIQLSRSREKVRREALSILRSKKRDHPELNFLALALSGRKADFGKILKKIDGMVALLEKEQEDDETKKGYCKKEFRDNADKSKVLDSKIQSLKAGLAEKKETIAKLTEDIKALQTGVADLDKSVAKASENRKAEHTEFQESMSSNSAAIDLLSLARDRLNKVYNPSMVAETTTKSPYDLSLLQLSSKIAQPPPTFEGGYQKNSEGSNGVLKMIDTLASDIEKEMAVAKTEEADDQEEYEETVKDAAKKRQADLELATRKAAEKSEIEGDISDDKKDLGGKKKELGAAQQYAADLHEDCDWLLKNFDLRAQARTEEKESLIRAKTVLGGM</sequence>
<dbReference type="Proteomes" id="UP000649617">
    <property type="component" value="Unassembled WGS sequence"/>
</dbReference>
<keyword evidence="1" id="KW-0175">Coiled coil</keyword>
<keyword evidence="3" id="KW-0732">Signal</keyword>
<feature type="chain" id="PRO_5032765063" evidence="3">
    <location>
        <begin position="18"/>
        <end position="667"/>
    </location>
</feature>
<evidence type="ECO:0000313" key="5">
    <source>
        <dbReference type="Proteomes" id="UP000649617"/>
    </source>
</evidence>
<dbReference type="EMBL" id="CAJNIZ010001947">
    <property type="protein sequence ID" value="CAE7203607.1"/>
    <property type="molecule type" value="Genomic_DNA"/>
</dbReference>
<organism evidence="4 5">
    <name type="scientific">Symbiodinium pilosum</name>
    <name type="common">Dinoflagellate</name>
    <dbReference type="NCBI Taxonomy" id="2952"/>
    <lineage>
        <taxon>Eukaryota</taxon>
        <taxon>Sar</taxon>
        <taxon>Alveolata</taxon>
        <taxon>Dinophyceae</taxon>
        <taxon>Suessiales</taxon>
        <taxon>Symbiodiniaceae</taxon>
        <taxon>Symbiodinium</taxon>
    </lineage>
</organism>
<feature type="coiled-coil region" evidence="1">
    <location>
        <begin position="427"/>
        <end position="461"/>
    </location>
</feature>
<evidence type="ECO:0000256" key="3">
    <source>
        <dbReference type="SAM" id="SignalP"/>
    </source>
</evidence>
<dbReference type="OrthoDB" id="441144at2759"/>
<dbReference type="AlphaFoldDB" id="A0A812J9M3"/>
<comment type="caution">
    <text evidence="4">The sequence shown here is derived from an EMBL/GenBank/DDBJ whole genome shotgun (WGS) entry which is preliminary data.</text>
</comment>
<proteinExistence type="predicted"/>
<feature type="region of interest" description="Disordered" evidence="2">
    <location>
        <begin position="595"/>
        <end position="616"/>
    </location>
</feature>
<name>A0A812J9M3_SYMPI</name>
<protein>
    <submittedName>
        <fullName evidence="4">Uncharacterized protein</fullName>
    </submittedName>
</protein>
<gene>
    <name evidence="4" type="ORF">SPIL2461_LOCUS1900</name>
</gene>
<evidence type="ECO:0000256" key="1">
    <source>
        <dbReference type="SAM" id="Coils"/>
    </source>
</evidence>